<dbReference type="EC" id="3.2.1.196" evidence="5"/>
<dbReference type="Pfam" id="PF02922">
    <property type="entry name" value="CBM_48"/>
    <property type="match status" value="1"/>
</dbReference>
<protein>
    <submittedName>
        <fullName evidence="5">Glycogen debranching protein GlgX</fullName>
        <ecNumber evidence="5">3.2.1.196</ecNumber>
    </submittedName>
</protein>
<comment type="similarity">
    <text evidence="1">Belongs to the glycosyl hydrolase 13 family.</text>
</comment>
<gene>
    <name evidence="5" type="primary">glgX</name>
    <name evidence="5" type="ORF">ACFSBI_09555</name>
</gene>
<reference evidence="6" key="1">
    <citation type="journal article" date="2019" name="Int. J. Syst. Evol. Microbiol.">
        <title>The Global Catalogue of Microorganisms (GCM) 10K type strain sequencing project: providing services to taxonomists for standard genome sequencing and annotation.</title>
        <authorList>
            <consortium name="The Broad Institute Genomics Platform"/>
            <consortium name="The Broad Institute Genome Sequencing Center for Infectious Disease"/>
            <person name="Wu L."/>
            <person name="Ma J."/>
        </authorList>
    </citation>
    <scope>NUCLEOTIDE SEQUENCE [LARGE SCALE GENOMIC DNA]</scope>
    <source>
        <strain evidence="6">CGMCC 1.12471</strain>
    </source>
</reference>
<keyword evidence="2 5" id="KW-0378">Hydrolase</keyword>
<evidence type="ECO:0000256" key="2">
    <source>
        <dbReference type="ARBA" id="ARBA00022801"/>
    </source>
</evidence>
<dbReference type="SUPFAM" id="SSF51445">
    <property type="entry name" value="(Trans)glycosidases"/>
    <property type="match status" value="1"/>
</dbReference>
<evidence type="ECO:0000313" key="5">
    <source>
        <dbReference type="EMBL" id="MFD1721795.1"/>
    </source>
</evidence>
<keyword evidence="3 5" id="KW-0326">Glycosidase</keyword>
<dbReference type="Gene3D" id="2.60.40.10">
    <property type="entry name" value="Immunoglobulins"/>
    <property type="match status" value="1"/>
</dbReference>
<dbReference type="Proteomes" id="UP001597347">
    <property type="component" value="Unassembled WGS sequence"/>
</dbReference>
<comment type="caution">
    <text evidence="5">The sequence shown here is derived from an EMBL/GenBank/DDBJ whole genome shotgun (WGS) entry which is preliminary data.</text>
</comment>
<feature type="domain" description="Glycosyl hydrolase family 13 catalytic" evidence="4">
    <location>
        <begin position="112"/>
        <end position="559"/>
    </location>
</feature>
<dbReference type="Gene3D" id="3.20.20.80">
    <property type="entry name" value="Glycosidases"/>
    <property type="match status" value="1"/>
</dbReference>
<dbReference type="InterPro" id="IPR004193">
    <property type="entry name" value="Glyco_hydro_13_N"/>
</dbReference>
<name>A0ABW4LG96_9MICO</name>
<dbReference type="InterPro" id="IPR017853">
    <property type="entry name" value="GH"/>
</dbReference>
<dbReference type="PANTHER" id="PTHR43002">
    <property type="entry name" value="GLYCOGEN DEBRANCHING ENZYME"/>
    <property type="match status" value="1"/>
</dbReference>
<dbReference type="InterPro" id="IPR014756">
    <property type="entry name" value="Ig_E-set"/>
</dbReference>
<dbReference type="CDD" id="cd02856">
    <property type="entry name" value="E_set_GDE_Isoamylase_N"/>
    <property type="match status" value="1"/>
</dbReference>
<dbReference type="SUPFAM" id="SSF51011">
    <property type="entry name" value="Glycosyl hydrolase domain"/>
    <property type="match status" value="1"/>
</dbReference>
<dbReference type="InterPro" id="IPR013783">
    <property type="entry name" value="Ig-like_fold"/>
</dbReference>
<dbReference type="CDD" id="cd11326">
    <property type="entry name" value="AmyAc_Glg_debranch"/>
    <property type="match status" value="1"/>
</dbReference>
<dbReference type="RefSeq" id="WP_377934348.1">
    <property type="nucleotide sequence ID" value="NZ_JBHUEA010000013.1"/>
</dbReference>
<accession>A0ABW4LG96</accession>
<dbReference type="EMBL" id="JBHUEA010000013">
    <property type="protein sequence ID" value="MFD1721795.1"/>
    <property type="molecule type" value="Genomic_DNA"/>
</dbReference>
<keyword evidence="6" id="KW-1185">Reference proteome</keyword>
<dbReference type="InterPro" id="IPR006047">
    <property type="entry name" value="GH13_cat_dom"/>
</dbReference>
<proteinExistence type="inferred from homology"/>
<sequence>MDAAEDDPFRDLGVRLSDEGGTLRVASATATSMELCLLNERDASWVERTVRMRRDDAGVWTGRSALLTPGRRYAVRAQGPEGPRHAFDRSKQLLDPYGRGIVRLDQDSWRSAVVDDGFDWGGVRKPGTPLQDTVVYEAHVKGLTKELRSVPRALRGTYAGLAHESTIAYLKDLGVTAVELLPVHAFASERRLMKQGLMNYWGYNTVGYFAPHPLYASLPAQAAGPQAVLTEFKGMVRLLHEAGLEVWLDVVYNHTAEEGPAGPVQGLRGLDSSTYYRQTDEGRYIDTTGCGNSLDASQPQTRRMILDSVAYWANEMQVDGFRFDLAVTLGRDEHLTFDPRAAMLQDLQSDPRLADVKLIAEPWDVGMGGWQTGGFPAGWSEWNDGYRDTVRDFWLTDTAVARGGGLARTGIGALANQLAGSSWRFSAERGPLASLNFVTAHDGFTLADLTAYNGKHNVGNGESNRDGADDNRSFNFGVEGPTRSERVLRDRRRAMRNLLGTLLLSAGVPMLVAGDELGRTQRGNNNAYCQDGPVTWLGWHLADWQSDLHDVVRRLLAARRENPALTPTTFATAGSANEMHWFNADGRPMDDAAWNAPENRTLQYLAAVPGSATLLVVHGDETPMRVALPAHEGIGGYELLWSSADDSARGTHHALREHVAIDGPTLLLYRASPAPT</sequence>
<evidence type="ECO:0000259" key="4">
    <source>
        <dbReference type="SMART" id="SM00642"/>
    </source>
</evidence>
<dbReference type="InterPro" id="IPR044505">
    <property type="entry name" value="GlgX_Isoamylase_N_E_set"/>
</dbReference>
<dbReference type="NCBIfam" id="TIGR02100">
    <property type="entry name" value="glgX_debranch"/>
    <property type="match status" value="1"/>
</dbReference>
<dbReference type="InterPro" id="IPR011837">
    <property type="entry name" value="Glycogen_debranch_GlgX"/>
</dbReference>
<evidence type="ECO:0000313" key="6">
    <source>
        <dbReference type="Proteomes" id="UP001597347"/>
    </source>
</evidence>
<dbReference type="SMART" id="SM00642">
    <property type="entry name" value="Aamy"/>
    <property type="match status" value="1"/>
</dbReference>
<organism evidence="5 6">
    <name type="scientific">Amnibacterium endophyticum</name>
    <dbReference type="NCBI Taxonomy" id="2109337"/>
    <lineage>
        <taxon>Bacteria</taxon>
        <taxon>Bacillati</taxon>
        <taxon>Actinomycetota</taxon>
        <taxon>Actinomycetes</taxon>
        <taxon>Micrococcales</taxon>
        <taxon>Microbacteriaceae</taxon>
        <taxon>Amnibacterium</taxon>
    </lineage>
</organism>
<dbReference type="GO" id="GO:0120549">
    <property type="term" value="F:limit dextrin alpha-1,6-maltotetraose-hydrolase activity"/>
    <property type="evidence" value="ECO:0007669"/>
    <property type="project" value="UniProtKB-EC"/>
</dbReference>
<evidence type="ECO:0000256" key="3">
    <source>
        <dbReference type="ARBA" id="ARBA00023295"/>
    </source>
</evidence>
<dbReference type="SUPFAM" id="SSF81296">
    <property type="entry name" value="E set domains"/>
    <property type="match status" value="1"/>
</dbReference>
<evidence type="ECO:0000256" key="1">
    <source>
        <dbReference type="ARBA" id="ARBA00008061"/>
    </source>
</evidence>